<organism evidence="4 5">
    <name type="scientific">Cytospora chrysosperma</name>
    <name type="common">Cytospora canker fungus</name>
    <name type="synonym">Sphaeria chrysosperma</name>
    <dbReference type="NCBI Taxonomy" id="252740"/>
    <lineage>
        <taxon>Eukaryota</taxon>
        <taxon>Fungi</taxon>
        <taxon>Dikarya</taxon>
        <taxon>Ascomycota</taxon>
        <taxon>Pezizomycotina</taxon>
        <taxon>Sordariomycetes</taxon>
        <taxon>Sordariomycetidae</taxon>
        <taxon>Diaporthales</taxon>
        <taxon>Cytosporaceae</taxon>
        <taxon>Cytospora</taxon>
    </lineage>
</organism>
<dbReference type="PANTHER" id="PTHR24346:SF30">
    <property type="entry name" value="MATERNAL EMBRYONIC LEUCINE ZIPPER KINASE"/>
    <property type="match status" value="1"/>
</dbReference>
<dbReference type="AlphaFoldDB" id="A0A423VWI0"/>
<feature type="domain" description="Protein kinase" evidence="3">
    <location>
        <begin position="1"/>
        <end position="228"/>
    </location>
</feature>
<dbReference type="PANTHER" id="PTHR24346">
    <property type="entry name" value="MAP/MICROTUBULE AFFINITY-REGULATING KINASE"/>
    <property type="match status" value="1"/>
</dbReference>
<dbReference type="GO" id="GO:0035556">
    <property type="term" value="P:intracellular signal transduction"/>
    <property type="evidence" value="ECO:0007669"/>
    <property type="project" value="TreeGrafter"/>
</dbReference>
<dbReference type="InterPro" id="IPR000719">
    <property type="entry name" value="Prot_kinase_dom"/>
</dbReference>
<name>A0A423VWI0_CYTCH</name>
<comment type="caution">
    <text evidence="4">The sequence shown here is derived from an EMBL/GenBank/DDBJ whole genome shotgun (WGS) entry which is preliminary data.</text>
</comment>
<evidence type="ECO:0000259" key="3">
    <source>
        <dbReference type="PROSITE" id="PS50011"/>
    </source>
</evidence>
<evidence type="ECO:0000313" key="5">
    <source>
        <dbReference type="Proteomes" id="UP000284375"/>
    </source>
</evidence>
<dbReference type="Proteomes" id="UP000284375">
    <property type="component" value="Unassembled WGS sequence"/>
</dbReference>
<dbReference type="InterPro" id="IPR011009">
    <property type="entry name" value="Kinase-like_dom_sf"/>
</dbReference>
<evidence type="ECO:0000256" key="2">
    <source>
        <dbReference type="ARBA" id="ARBA00022840"/>
    </source>
</evidence>
<dbReference type="OrthoDB" id="1668230at2759"/>
<dbReference type="PROSITE" id="PS50011">
    <property type="entry name" value="PROTEIN_KINASE_DOM"/>
    <property type="match status" value="1"/>
</dbReference>
<dbReference type="SMART" id="SM00220">
    <property type="entry name" value="S_TKc"/>
    <property type="match status" value="1"/>
</dbReference>
<dbReference type="STRING" id="252740.A0A423VWI0"/>
<keyword evidence="1" id="KW-0547">Nucleotide-binding</keyword>
<dbReference type="GO" id="GO:0005524">
    <property type="term" value="F:ATP binding"/>
    <property type="evidence" value="ECO:0007669"/>
    <property type="project" value="UniProtKB-KW"/>
</dbReference>
<dbReference type="Gene3D" id="1.10.510.10">
    <property type="entry name" value="Transferase(Phosphotransferase) domain 1"/>
    <property type="match status" value="1"/>
</dbReference>
<dbReference type="GO" id="GO:0005737">
    <property type="term" value="C:cytoplasm"/>
    <property type="evidence" value="ECO:0007669"/>
    <property type="project" value="TreeGrafter"/>
</dbReference>
<dbReference type="Pfam" id="PF00069">
    <property type="entry name" value="Pkinase"/>
    <property type="match status" value="1"/>
</dbReference>
<gene>
    <name evidence="4" type="ORF">VSDG_06088</name>
</gene>
<sequence>MYATLPISDGEYMANGPCKNITQLLDANTTDLELTLRFEPGLSLDRYVDSDMKSTLSPSDCATIWAQTSSALAHLHSTCALIHDDVKPENIIWDPLSRNSVIIDLGAALNRKLLPDGFFNPSGTPPYAPPEYLRRRKGVEGDVWALGVTMLFAFAHLPLPDGKWILPEVFEKEEVRREMGEWLDEVEGWRRMLAGEKEGLLSEMLEADPVKRIGSKELARRLKPEGQF</sequence>
<protein>
    <recommendedName>
        <fullName evidence="3">Protein kinase domain-containing protein</fullName>
    </recommendedName>
</protein>
<dbReference type="EMBL" id="LJZO01000024">
    <property type="protein sequence ID" value="ROV95363.1"/>
    <property type="molecule type" value="Genomic_DNA"/>
</dbReference>
<evidence type="ECO:0000313" key="4">
    <source>
        <dbReference type="EMBL" id="ROV95363.1"/>
    </source>
</evidence>
<reference evidence="4 5" key="1">
    <citation type="submission" date="2015-09" db="EMBL/GenBank/DDBJ databases">
        <title>Host preference determinants of Valsa canker pathogens revealed by comparative genomics.</title>
        <authorList>
            <person name="Yin Z."/>
            <person name="Huang L."/>
        </authorList>
    </citation>
    <scope>NUCLEOTIDE SEQUENCE [LARGE SCALE GENOMIC DNA]</scope>
    <source>
        <strain evidence="4 5">YSFL</strain>
    </source>
</reference>
<keyword evidence="5" id="KW-1185">Reference proteome</keyword>
<accession>A0A423VWI0</accession>
<keyword evidence="2" id="KW-0067">ATP-binding</keyword>
<dbReference type="GO" id="GO:0004674">
    <property type="term" value="F:protein serine/threonine kinase activity"/>
    <property type="evidence" value="ECO:0007669"/>
    <property type="project" value="TreeGrafter"/>
</dbReference>
<proteinExistence type="predicted"/>
<evidence type="ECO:0000256" key="1">
    <source>
        <dbReference type="ARBA" id="ARBA00022741"/>
    </source>
</evidence>
<dbReference type="SUPFAM" id="SSF56112">
    <property type="entry name" value="Protein kinase-like (PK-like)"/>
    <property type="match status" value="1"/>
</dbReference>